<evidence type="ECO:0000256" key="1">
    <source>
        <dbReference type="SAM" id="Phobius"/>
    </source>
</evidence>
<dbReference type="AlphaFoldDB" id="Q5LWR5"/>
<dbReference type="KEGG" id="sil:SPO0118"/>
<reference evidence="2 3" key="1">
    <citation type="journal article" date="2004" name="Nature">
        <title>Genome sequence of Silicibacter pomeroyi reveals adaptations to the marine environment.</title>
        <authorList>
            <person name="Moran M.A."/>
            <person name="Buchan A."/>
            <person name="Gonzalez J.M."/>
            <person name="Heidelberg J.F."/>
            <person name="Whitman W.B."/>
            <person name="Kiene R.P."/>
            <person name="Henriksen J.R."/>
            <person name="King G.M."/>
            <person name="Belas R."/>
            <person name="Fuqua C."/>
            <person name="Brinkac L."/>
            <person name="Lewis M."/>
            <person name="Johri S."/>
            <person name="Weaver B."/>
            <person name="Pai G."/>
            <person name="Eisen J.A."/>
            <person name="Rahe E."/>
            <person name="Sheldon W.M."/>
            <person name="Ye W."/>
            <person name="Miller T.R."/>
            <person name="Carlton J."/>
            <person name="Rasko D.A."/>
            <person name="Paulsen I.T."/>
            <person name="Ren Q."/>
            <person name="Daugherty S.C."/>
            <person name="Deboy R.T."/>
            <person name="Dodson R.J."/>
            <person name="Durkin A.S."/>
            <person name="Madupu R."/>
            <person name="Nelson W.C."/>
            <person name="Sullivan S.A."/>
            <person name="Rosovitz M.J."/>
            <person name="Haft D.H."/>
            <person name="Selengut J."/>
            <person name="Ward N."/>
        </authorList>
    </citation>
    <scope>NUCLEOTIDE SEQUENCE [LARGE SCALE GENOMIC DNA]</scope>
    <source>
        <strain evidence="3">ATCC 700808 / DSM 15171 / DSS-3</strain>
    </source>
</reference>
<name>Q5LWR5_RUEPO</name>
<dbReference type="EMBL" id="CP000031">
    <property type="protein sequence ID" value="AAV93447.1"/>
    <property type="molecule type" value="Genomic_DNA"/>
</dbReference>
<evidence type="ECO:0000313" key="3">
    <source>
        <dbReference type="Proteomes" id="UP000001023"/>
    </source>
</evidence>
<dbReference type="PaxDb" id="246200-SPO0118"/>
<accession>Q5LWR5</accession>
<protein>
    <recommendedName>
        <fullName evidence="4">DUF4274 domain-containing protein</fullName>
    </recommendedName>
</protein>
<organism evidence="2 3">
    <name type="scientific">Ruegeria pomeroyi (strain ATCC 700808 / DSM 15171 / DSS-3)</name>
    <name type="common">Silicibacter pomeroyi</name>
    <dbReference type="NCBI Taxonomy" id="246200"/>
    <lineage>
        <taxon>Bacteria</taxon>
        <taxon>Pseudomonadati</taxon>
        <taxon>Pseudomonadota</taxon>
        <taxon>Alphaproteobacteria</taxon>
        <taxon>Rhodobacterales</taxon>
        <taxon>Roseobacteraceae</taxon>
        <taxon>Ruegeria</taxon>
    </lineage>
</organism>
<sequence>MSQKYQLQTLARFSSLVLVSSYFRGRRLAMKTLLTTLFSLSALAAALSIVALFTAEAQISDYGVAAFFFAMTIALYLLARWYLIRFGRIGLLKPKLFRREPRGNALKAQTTISSAGWITDSLSAVMRKRNGVDLDIHTLVRLEIAKIKEVGLHGKARTFEEILTETLLLRFVETDNRDRSKPPISILRQVRDTKDFWRLREMVDEHYAKSAAKGAAYRAWEDAVGDVDQSHLLKDGWIPFLKSLPGPDINLWHGVATDFHEISEDRLDAAFWIVEQDACDRTTASEFIMGFLQARMDIGIYDPDGTRGRLPPDPRLERFVGVINLYNDGFYKFHSLNAGVFSAVNLEDQVANDLLTNNEKYTGLSGLPRPRKIVKEGEKPVHSGPRGYDSPYAYWDEAGLHLKYPGDDWQKTG</sequence>
<reference evidence="2 3" key="2">
    <citation type="journal article" date="2014" name="Stand. Genomic Sci.">
        <title>An updated genome annotation for the model marine bacterium Ruegeria pomeroyi DSS-3.</title>
        <authorList>
            <person name="Rivers A.R."/>
            <person name="Smith C.B."/>
            <person name="Moran M.A."/>
        </authorList>
    </citation>
    <scope>GENOME REANNOTATION</scope>
    <source>
        <strain evidence="3">ATCC 700808 / DSM 15171 / DSS-3</strain>
    </source>
</reference>
<evidence type="ECO:0008006" key="4">
    <source>
        <dbReference type="Google" id="ProtNLM"/>
    </source>
</evidence>
<proteinExistence type="predicted"/>
<keyword evidence="1" id="KW-0812">Transmembrane</keyword>
<evidence type="ECO:0000313" key="2">
    <source>
        <dbReference type="EMBL" id="AAV93447.1"/>
    </source>
</evidence>
<keyword evidence="1" id="KW-0472">Membrane</keyword>
<dbReference type="Proteomes" id="UP000001023">
    <property type="component" value="Chromosome"/>
</dbReference>
<feature type="transmembrane region" description="Helical" evidence="1">
    <location>
        <begin position="65"/>
        <end position="83"/>
    </location>
</feature>
<dbReference type="HOGENOM" id="CLU_665463_0_0_5"/>
<keyword evidence="1" id="KW-1133">Transmembrane helix</keyword>
<feature type="transmembrane region" description="Helical" evidence="1">
    <location>
        <begin position="33"/>
        <end position="53"/>
    </location>
</feature>
<keyword evidence="3" id="KW-1185">Reference proteome</keyword>
<gene>
    <name evidence="2" type="ordered locus">SPO0118</name>
</gene>